<dbReference type="EMBL" id="BANJ01000043">
    <property type="protein sequence ID" value="GAO00260.1"/>
    <property type="molecule type" value="Genomic_DNA"/>
</dbReference>
<sequence>MSQTHSPRQTVYVAHEYYDIAAELEKRPGSPPCVQVGTFAELERIMPQAEILVASMLWRNSLIDLAPRLKLIQSVSSGVEQFDLEHLGARNIHLCNARGANATAVAEHALALLLSLSRRLYEARDNQHRAHWSGTGMDRRPRLLELTGRTVLIVGMGTIGDRLARLCLALGMHVSGIRHSPRPLDVPGVTQVSSGDLHVALGQADYVVLTCPLTPQTEGLMDQKAFAAMKPDACLINVARGRVVDEAALIAALRNRSIAAAALDTYVDEPLPPESPLWQLPDLVMTSHVAGETQFYERNVVDILLDNIRALETGTPLRNQVV</sequence>
<dbReference type="CDD" id="cd05300">
    <property type="entry name" value="2-Hacid_dh_1"/>
    <property type="match status" value="1"/>
</dbReference>
<dbReference type="RefSeq" id="WP_048856653.1">
    <property type="nucleotide sequence ID" value="NZ_BANJ01000043.1"/>
</dbReference>
<comment type="similarity">
    <text evidence="3">Belongs to the D-isomer specific 2-hydroxyacid dehydrogenase family.</text>
</comment>
<keyword evidence="1 3" id="KW-0560">Oxidoreductase</keyword>
<dbReference type="Pfam" id="PF02826">
    <property type="entry name" value="2-Hacid_dh_C"/>
    <property type="match status" value="1"/>
</dbReference>
<dbReference type="InterPro" id="IPR029753">
    <property type="entry name" value="D-isomer_DH_CS"/>
</dbReference>
<dbReference type="SUPFAM" id="SSF51735">
    <property type="entry name" value="NAD(P)-binding Rossmann-fold domains"/>
    <property type="match status" value="1"/>
</dbReference>
<dbReference type="InterPro" id="IPR006139">
    <property type="entry name" value="D-isomer_2_OHA_DH_cat_dom"/>
</dbReference>
<reference evidence="6 7" key="1">
    <citation type="submission" date="2012-11" db="EMBL/GenBank/DDBJ databases">
        <title>Whole genome sequence of Gluconacetobacter xylinus NBRC 13693.</title>
        <authorList>
            <person name="Azuma Y."/>
            <person name="Higashiura N."/>
            <person name="Hirakawa H."/>
            <person name="Matsushita K."/>
        </authorList>
    </citation>
    <scope>NUCLEOTIDE SEQUENCE [LARGE SCALE GENOMIC DNA]</scope>
    <source>
        <strain evidence="6 7">NBRC 13693</strain>
    </source>
</reference>
<feature type="domain" description="D-isomer specific 2-hydroxyacid dehydrogenase NAD-binding" evidence="5">
    <location>
        <begin position="110"/>
        <end position="290"/>
    </location>
</feature>
<dbReference type="InterPro" id="IPR006140">
    <property type="entry name" value="D-isomer_DH_NAD-bd"/>
</dbReference>
<dbReference type="SUPFAM" id="SSF52283">
    <property type="entry name" value="Formate/glycerate dehydrogenase catalytic domain-like"/>
    <property type="match status" value="1"/>
</dbReference>
<comment type="caution">
    <text evidence="6">The sequence shown here is derived from an EMBL/GenBank/DDBJ whole genome shotgun (WGS) entry which is preliminary data.</text>
</comment>
<dbReference type="InterPro" id="IPR036291">
    <property type="entry name" value="NAD(P)-bd_dom_sf"/>
</dbReference>
<evidence type="ECO:0000313" key="6">
    <source>
        <dbReference type="EMBL" id="GAO00260.1"/>
    </source>
</evidence>
<dbReference type="Pfam" id="PF00389">
    <property type="entry name" value="2-Hacid_dh"/>
    <property type="match status" value="1"/>
</dbReference>
<organism evidence="6 7">
    <name type="scientific">Komagataeibacter xylinus NBRC 13693</name>
    <dbReference type="NCBI Taxonomy" id="1234668"/>
    <lineage>
        <taxon>Bacteria</taxon>
        <taxon>Pseudomonadati</taxon>
        <taxon>Pseudomonadota</taxon>
        <taxon>Alphaproteobacteria</taxon>
        <taxon>Acetobacterales</taxon>
        <taxon>Acetobacteraceae</taxon>
        <taxon>Komagataeibacter</taxon>
    </lineage>
</organism>
<dbReference type="GO" id="GO:0051287">
    <property type="term" value="F:NAD binding"/>
    <property type="evidence" value="ECO:0007669"/>
    <property type="project" value="InterPro"/>
</dbReference>
<feature type="domain" description="D-isomer specific 2-hydroxyacid dehydrogenase catalytic" evidence="4">
    <location>
        <begin position="49"/>
        <end position="321"/>
    </location>
</feature>
<dbReference type="PANTHER" id="PTHR43333">
    <property type="entry name" value="2-HACID_DH_C DOMAIN-CONTAINING PROTEIN"/>
    <property type="match status" value="1"/>
</dbReference>
<gene>
    <name evidence="6" type="ORF">Gxy13693_043_006</name>
</gene>
<accession>A0A0D6QA23</accession>
<dbReference type="PROSITE" id="PS00671">
    <property type="entry name" value="D_2_HYDROXYACID_DH_3"/>
    <property type="match status" value="1"/>
</dbReference>
<dbReference type="Proteomes" id="UP000032683">
    <property type="component" value="Unassembled WGS sequence"/>
</dbReference>
<evidence type="ECO:0000256" key="1">
    <source>
        <dbReference type="ARBA" id="ARBA00023002"/>
    </source>
</evidence>
<dbReference type="PANTHER" id="PTHR43333:SF1">
    <property type="entry name" value="D-ISOMER SPECIFIC 2-HYDROXYACID DEHYDROGENASE NAD-BINDING DOMAIN-CONTAINING PROTEIN"/>
    <property type="match status" value="1"/>
</dbReference>
<evidence type="ECO:0000313" key="7">
    <source>
        <dbReference type="Proteomes" id="UP000032683"/>
    </source>
</evidence>
<name>A0A0D6QA23_KOMXY</name>
<proteinExistence type="inferred from homology"/>
<protein>
    <submittedName>
        <fullName evidence="6">D-isomer specific 2-hydroxyacid dehydrogenase</fullName>
    </submittedName>
</protein>
<evidence type="ECO:0000259" key="5">
    <source>
        <dbReference type="Pfam" id="PF02826"/>
    </source>
</evidence>
<evidence type="ECO:0000259" key="4">
    <source>
        <dbReference type="Pfam" id="PF00389"/>
    </source>
</evidence>
<evidence type="ECO:0000256" key="2">
    <source>
        <dbReference type="ARBA" id="ARBA00023027"/>
    </source>
</evidence>
<dbReference type="GO" id="GO:0016616">
    <property type="term" value="F:oxidoreductase activity, acting on the CH-OH group of donors, NAD or NADP as acceptor"/>
    <property type="evidence" value="ECO:0007669"/>
    <property type="project" value="InterPro"/>
</dbReference>
<keyword evidence="2" id="KW-0520">NAD</keyword>
<dbReference type="Gene3D" id="3.40.50.720">
    <property type="entry name" value="NAD(P)-binding Rossmann-like Domain"/>
    <property type="match status" value="2"/>
</dbReference>
<dbReference type="AlphaFoldDB" id="A0A0D6QA23"/>
<evidence type="ECO:0000256" key="3">
    <source>
        <dbReference type="RuleBase" id="RU003719"/>
    </source>
</evidence>